<evidence type="ECO:0000256" key="5">
    <source>
        <dbReference type="ARBA" id="ARBA00023136"/>
    </source>
</evidence>
<feature type="transmembrane region" description="Helical" evidence="6">
    <location>
        <begin position="21"/>
        <end position="43"/>
    </location>
</feature>
<dbReference type="Pfam" id="PF07963">
    <property type="entry name" value="N_methyl"/>
    <property type="match status" value="1"/>
</dbReference>
<sequence length="239" mass="26293">MTTLTYCLQQHPKRRLPGFTLIELLVVIAIIGILAAILIPAVAQVRTSGRKAESVSNLRSLHTSISLYAQDNNLLPFAYSTRRDSQGRTMGSWANQLFRDGYIETDADSMLEATVLGCPQQRTQFPKIYDKDVPDLRTYGMNQRIGGYPGENVNVGARTPLQAVNPSKTALLLNGVWNGNSFSASASESYANVVTPVFNDSVLVLFLDGHVTEMEVSQIPTDLAELEALQFWRGGVEID</sequence>
<evidence type="ECO:0000313" key="7">
    <source>
        <dbReference type="EMBL" id="MDQ8192913.1"/>
    </source>
</evidence>
<evidence type="ECO:0000256" key="2">
    <source>
        <dbReference type="ARBA" id="ARBA00022481"/>
    </source>
</evidence>
<dbReference type="EMBL" id="JARXIC010000001">
    <property type="protein sequence ID" value="MDQ8192913.1"/>
    <property type="molecule type" value="Genomic_DNA"/>
</dbReference>
<dbReference type="InterPro" id="IPR012902">
    <property type="entry name" value="N_methyl_site"/>
</dbReference>
<evidence type="ECO:0000256" key="4">
    <source>
        <dbReference type="ARBA" id="ARBA00022989"/>
    </source>
</evidence>
<evidence type="ECO:0000256" key="6">
    <source>
        <dbReference type="SAM" id="Phobius"/>
    </source>
</evidence>
<dbReference type="PANTHER" id="PTHR30093:SF44">
    <property type="entry name" value="TYPE II SECRETION SYSTEM CORE PROTEIN G"/>
    <property type="match status" value="1"/>
</dbReference>
<evidence type="ECO:0000256" key="1">
    <source>
        <dbReference type="ARBA" id="ARBA00004167"/>
    </source>
</evidence>
<name>A0ABU1AE27_9BACT</name>
<evidence type="ECO:0000313" key="8">
    <source>
        <dbReference type="Proteomes" id="UP001243717"/>
    </source>
</evidence>
<keyword evidence="2" id="KW-0488">Methylation</keyword>
<keyword evidence="5 6" id="KW-0472">Membrane</keyword>
<dbReference type="Proteomes" id="UP001243717">
    <property type="component" value="Unassembled WGS sequence"/>
</dbReference>
<organism evidence="7 8">
    <name type="scientific">Thalassobacterium sedimentorum</name>
    <dbReference type="NCBI Taxonomy" id="3041258"/>
    <lineage>
        <taxon>Bacteria</taxon>
        <taxon>Pseudomonadati</taxon>
        <taxon>Verrucomicrobiota</taxon>
        <taxon>Opitutia</taxon>
        <taxon>Puniceicoccales</taxon>
        <taxon>Coraliomargaritaceae</taxon>
        <taxon>Thalassobacterium</taxon>
    </lineage>
</organism>
<accession>A0ABU1AE27</accession>
<keyword evidence="4 6" id="KW-1133">Transmembrane helix</keyword>
<comment type="subcellular location">
    <subcellularLocation>
        <location evidence="1">Membrane</location>
        <topology evidence="1">Single-pass membrane protein</topology>
    </subcellularLocation>
</comment>
<reference evidence="7 8" key="1">
    <citation type="submission" date="2023-04" db="EMBL/GenBank/DDBJ databases">
        <title>A novel bacteria isolated from coastal sediment.</title>
        <authorList>
            <person name="Liu X.-J."/>
            <person name="Du Z.-J."/>
        </authorList>
    </citation>
    <scope>NUCLEOTIDE SEQUENCE [LARGE SCALE GENOMIC DNA]</scope>
    <source>
        <strain evidence="7 8">SDUM461004</strain>
    </source>
</reference>
<dbReference type="InterPro" id="IPR000983">
    <property type="entry name" value="Bac_GSPG_pilin"/>
</dbReference>
<dbReference type="NCBIfam" id="TIGR02532">
    <property type="entry name" value="IV_pilin_GFxxxE"/>
    <property type="match status" value="1"/>
</dbReference>
<keyword evidence="8" id="KW-1185">Reference proteome</keyword>
<dbReference type="PANTHER" id="PTHR30093">
    <property type="entry name" value="GENERAL SECRETION PATHWAY PROTEIN G"/>
    <property type="match status" value="1"/>
</dbReference>
<dbReference type="Gene3D" id="3.30.700.10">
    <property type="entry name" value="Glycoprotein, Type 4 Pilin"/>
    <property type="match status" value="1"/>
</dbReference>
<protein>
    <submittedName>
        <fullName evidence="7">Prepilin-type N-terminal cleavage/methylation domain-containing protein</fullName>
    </submittedName>
</protein>
<proteinExistence type="predicted"/>
<dbReference type="SUPFAM" id="SSF54523">
    <property type="entry name" value="Pili subunits"/>
    <property type="match status" value="1"/>
</dbReference>
<dbReference type="PRINTS" id="PR00813">
    <property type="entry name" value="BCTERIALGSPG"/>
</dbReference>
<evidence type="ECO:0000256" key="3">
    <source>
        <dbReference type="ARBA" id="ARBA00022692"/>
    </source>
</evidence>
<keyword evidence="3 6" id="KW-0812">Transmembrane</keyword>
<dbReference type="InterPro" id="IPR045584">
    <property type="entry name" value="Pilin-like"/>
</dbReference>
<comment type="caution">
    <text evidence="7">The sequence shown here is derived from an EMBL/GenBank/DDBJ whole genome shotgun (WGS) entry which is preliminary data.</text>
</comment>
<dbReference type="RefSeq" id="WP_308983423.1">
    <property type="nucleotide sequence ID" value="NZ_JARXIC010000001.1"/>
</dbReference>
<gene>
    <name evidence="7" type="ORF">QEH59_00650</name>
</gene>